<name>A0AA48P7M1_9VIRU</name>
<reference evidence="1" key="1">
    <citation type="journal article" date="2023" name="Front. Mar. Sci.">
        <title>Tracing the invertebrate herpesviruses in the global sequence datasets.</title>
        <authorList>
            <person name="Rosani U."/>
            <person name="Gaia M."/>
            <person name="Delmont T.O."/>
            <person name="Krupovic M."/>
        </authorList>
    </citation>
    <scope>NUCLEOTIDE SEQUENCE</scope>
    <source>
        <strain evidence="1">MalacoHV2/Med/2018 153</strain>
    </source>
</reference>
<sequence length="528" mass="62499">MGMYNALYIHYINNRLNNNLIKTIESQFAVENGLNSLYYDWTSCTVCKIIMNNIDNNFKNINLVSQFINRLPLTCVGIYIGWIYLFDYFPEAKKVHLMCFINHFMIRNCKTYTQDTFDFDIIDVMLKISKPDHEMSKNDLICINKYIQQYISSVRCKTHPQSCVFHNNGLVSLTLKNYSMPIDSRQLISYDWYNTHMSHVLNYDNFITNPDYYIVGQQGLLWEKCNINTLIDIVNETPISSQCVNDVVPDEPNICPLAALKVPNQAKVTVHHKQSSLYESITRQAKTIIQLYDLSSNLASKISWFDRRCIWCDLSIIPAIRICIFDLRNTCCQMDKILQCFSTRQYHDDVKIKKKMKDIYTTPKHHIEMINQQLYILPINQMQPLINSIYEDNGVNLTTPERSYGFHKKGPTLCSFEEHYDKWKDKKYPFMGTIIRNIPDYKRKELWRHLCNENNTYCQSNIRRMTFETDNIVMYEDETHLCLLPFIEYMEKCVSKTYPKYSMRRGKNIECFYQNHGINMKLNSHNLQ</sequence>
<accession>A0AA48P7M1</accession>
<protein>
    <submittedName>
        <fullName evidence="1">ORF63</fullName>
    </submittedName>
</protein>
<evidence type="ECO:0000313" key="1">
    <source>
        <dbReference type="EMBL" id="DBA11603.1"/>
    </source>
</evidence>
<reference evidence="1" key="2">
    <citation type="submission" date="2023-01" db="EMBL/GenBank/DDBJ databases">
        <authorList>
            <person name="Rosani U."/>
            <person name="Delmont T.O."/>
            <person name="Gaia M."/>
            <person name="Krupovic M."/>
        </authorList>
    </citation>
    <scope>NUCLEOTIDE SEQUENCE</scope>
    <source>
        <strain evidence="1">MalacoHV2/Med/2018 153</strain>
    </source>
</reference>
<proteinExistence type="predicted"/>
<organism evidence="1">
    <name type="scientific">Malaco herpesvirus 2</name>
    <dbReference type="NCBI Taxonomy" id="3031798"/>
    <lineage>
        <taxon>Viruses</taxon>
        <taxon>Duplodnaviria</taxon>
        <taxon>Heunggongvirae</taxon>
        <taxon>Peploviricota</taxon>
        <taxon>Herviviricetes</taxon>
        <taxon>Herpesvirales</taxon>
        <taxon>Malacoherpesviridae</taxon>
    </lineage>
</organism>
<dbReference type="EMBL" id="BK063061">
    <property type="protein sequence ID" value="DBA11603.1"/>
    <property type="molecule type" value="Genomic_DNA"/>
</dbReference>